<dbReference type="PANTHER" id="PTHR13561">
    <property type="entry name" value="DNA REPLICATION REGULATOR DPB11-RELATED"/>
    <property type="match status" value="1"/>
</dbReference>
<name>A0ABQ7J6C4_9APIC</name>
<evidence type="ECO:0000259" key="2">
    <source>
        <dbReference type="PROSITE" id="PS50172"/>
    </source>
</evidence>
<proteinExistence type="predicted"/>
<gene>
    <name evidence="3" type="ORF">IE077_000044</name>
</gene>
<dbReference type="InterPro" id="IPR036420">
    <property type="entry name" value="BRCT_dom_sf"/>
</dbReference>
<dbReference type="PANTHER" id="PTHR13561:SF20">
    <property type="entry name" value="DNA TOPOISOMERASE 2-BINDING PROTEIN 1"/>
    <property type="match status" value="1"/>
</dbReference>
<organism evidence="3 4">
    <name type="scientific">Cardiosporidium cionae</name>
    <dbReference type="NCBI Taxonomy" id="476202"/>
    <lineage>
        <taxon>Eukaryota</taxon>
        <taxon>Sar</taxon>
        <taxon>Alveolata</taxon>
        <taxon>Apicomplexa</taxon>
        <taxon>Aconoidasida</taxon>
        <taxon>Nephromycida</taxon>
        <taxon>Cardiosporidium</taxon>
    </lineage>
</organism>
<comment type="caution">
    <text evidence="3">The sequence shown here is derived from an EMBL/GenBank/DDBJ whole genome shotgun (WGS) entry which is preliminary data.</text>
</comment>
<protein>
    <recommendedName>
        <fullName evidence="2">BRCT domain-containing protein</fullName>
    </recommendedName>
</protein>
<dbReference type="PROSITE" id="PS50172">
    <property type="entry name" value="BRCT"/>
    <property type="match status" value="1"/>
</dbReference>
<evidence type="ECO:0000313" key="4">
    <source>
        <dbReference type="Proteomes" id="UP000823046"/>
    </source>
</evidence>
<evidence type="ECO:0000313" key="3">
    <source>
        <dbReference type="EMBL" id="KAF8819510.1"/>
    </source>
</evidence>
<feature type="domain" description="BRCT" evidence="2">
    <location>
        <begin position="209"/>
        <end position="261"/>
    </location>
</feature>
<sequence>MKMNPFEHYYAEKDDKAVRHCPSISNTLWGGRTFCFIGFDELEDSSMHELVGCLLVDVIENGGSFILEASLSDPSSLPTKDINFFVCNYAKGYSTRPYNAIDRKTVTPLWLIFCHKDQRIYSPQYQPFFQPNACFNAAFPSFCHLRILFLGLKKKRIKVHELTDPKNVHAGSARYCDDIEIILRFIILSGSQWIPLQDVQSKEKGISFSNVTHVVISEGSYKASLTLIQQAIRENIPVLSLNWLYHSYREGHPLPEKHYAMHLTAEGQLSIMHAITLSKKSPGEEEKTQRALILYRMTLYMSHYLVSKQPQLIAQCEKMGSILEKTLFIVHPLSFLLPWIDSQSTLKATTTLRTPAEIDVALPPSISPTTCILLLHDDEINAGFFDAVAVHVEELCESCEINTLPRGKHKKDHLHDVSVALPRWIDICWKRCSFVPLSTDTGGVQIPSYLLHGYFDPSVYRDTTHGKRKKRKSGYTLHDLAESVIYGGDELDASNALERKHGYFLRQTKAAEYKNLISHCSPLSRQENTCIHN</sequence>
<dbReference type="SUPFAM" id="SSF52113">
    <property type="entry name" value="BRCT domain"/>
    <property type="match status" value="2"/>
</dbReference>
<accession>A0ABQ7J6C4</accession>
<evidence type="ECO:0000256" key="1">
    <source>
        <dbReference type="ARBA" id="ARBA00022737"/>
    </source>
</evidence>
<dbReference type="EMBL" id="JADAQX010000717">
    <property type="protein sequence ID" value="KAF8819510.1"/>
    <property type="molecule type" value="Genomic_DNA"/>
</dbReference>
<keyword evidence="1" id="KW-0677">Repeat</keyword>
<reference evidence="3 4" key="1">
    <citation type="journal article" date="2020" name="bioRxiv">
        <title>Metabolic contributions of an alphaproteobacterial endosymbiont in the apicomplexan Cardiosporidium cionae.</title>
        <authorList>
            <person name="Hunter E.S."/>
            <person name="Paight C.J."/>
            <person name="Lane C.E."/>
        </authorList>
    </citation>
    <scope>NUCLEOTIDE SEQUENCE [LARGE SCALE GENOMIC DNA]</scope>
    <source>
        <strain evidence="3">ESH_2018</strain>
    </source>
</reference>
<dbReference type="Gene3D" id="3.40.50.10190">
    <property type="entry name" value="BRCT domain"/>
    <property type="match status" value="2"/>
</dbReference>
<keyword evidence="4" id="KW-1185">Reference proteome</keyword>
<dbReference type="InterPro" id="IPR001357">
    <property type="entry name" value="BRCT_dom"/>
</dbReference>
<dbReference type="Proteomes" id="UP000823046">
    <property type="component" value="Unassembled WGS sequence"/>
</dbReference>